<gene>
    <name evidence="5" type="ORF">ACELLULO517_07985</name>
</gene>
<dbReference type="InterPro" id="IPR028082">
    <property type="entry name" value="Peripla_BP_I"/>
</dbReference>
<keyword evidence="3" id="KW-0732">Signal</keyword>
<sequence>MLCLTDPKSADVHKKRLKAKTIRENTSEETTGGNLTMTIQATRRHLLQTAGLGLAAMPLMVARPSFAQSAGKTYKIALSNSYIGNKWRLEMENVFKAALQMDPFKTEVVGSIYNSGNDVSKQSQQISNMIAERVDAIVMDAASPTALNGIIHQATSRGILVVSFDSGVTAPSAIKVNISQYDLGKGWAEWIVKQINGKGNVIMVTGVAGTEVDLDRNKGADSVWAQNPGIKVVNRFTGMWDSSTAERNTAAVLPSLPKIDAIWCQGGTDGVLKAFISANRPLPPTAGEAENGFRKMMLGIGGHTVTGYSAGSPPYLSLMALELARRILNGSYPKKNIDVPNVFLSNADLKLGVNVFADQPDSFFDDFTAGGPTSPVDICAQAAIDGSACTDQKLIINLPAA</sequence>
<dbReference type="PANTHER" id="PTHR46847">
    <property type="entry name" value="D-ALLOSE-BINDING PERIPLASMIC PROTEIN-RELATED"/>
    <property type="match status" value="1"/>
</dbReference>
<feature type="domain" description="Periplasmic binding protein" evidence="4">
    <location>
        <begin position="76"/>
        <end position="330"/>
    </location>
</feature>
<evidence type="ECO:0000259" key="4">
    <source>
        <dbReference type="Pfam" id="PF13407"/>
    </source>
</evidence>
<organism evidence="5 6">
    <name type="scientific">Acidisoma cellulosilyticum</name>
    <dbReference type="NCBI Taxonomy" id="2802395"/>
    <lineage>
        <taxon>Bacteria</taxon>
        <taxon>Pseudomonadati</taxon>
        <taxon>Pseudomonadota</taxon>
        <taxon>Alphaproteobacteria</taxon>
        <taxon>Acetobacterales</taxon>
        <taxon>Acidocellaceae</taxon>
        <taxon>Acidisoma</taxon>
    </lineage>
</organism>
<proteinExistence type="inferred from homology"/>
<name>A0A964E3A5_9PROT</name>
<evidence type="ECO:0000256" key="3">
    <source>
        <dbReference type="ARBA" id="ARBA00022729"/>
    </source>
</evidence>
<evidence type="ECO:0000313" key="5">
    <source>
        <dbReference type="EMBL" id="MCB8880169.1"/>
    </source>
</evidence>
<dbReference type="EMBL" id="JAESVA010000002">
    <property type="protein sequence ID" value="MCB8880169.1"/>
    <property type="molecule type" value="Genomic_DNA"/>
</dbReference>
<dbReference type="GO" id="GO:0030313">
    <property type="term" value="C:cell envelope"/>
    <property type="evidence" value="ECO:0007669"/>
    <property type="project" value="UniProtKB-SubCell"/>
</dbReference>
<dbReference type="CDD" id="cd19998">
    <property type="entry name" value="PBP1_ABC_sugar_binding-like"/>
    <property type="match status" value="1"/>
</dbReference>
<evidence type="ECO:0000313" key="6">
    <source>
        <dbReference type="Proteomes" id="UP000721844"/>
    </source>
</evidence>
<accession>A0A964E3A5</accession>
<comment type="similarity">
    <text evidence="2">Belongs to the bacterial solute-binding protein 2 family.</text>
</comment>
<keyword evidence="6" id="KW-1185">Reference proteome</keyword>
<dbReference type="InterPro" id="IPR025997">
    <property type="entry name" value="SBP_2_dom"/>
</dbReference>
<dbReference type="GO" id="GO:0030246">
    <property type="term" value="F:carbohydrate binding"/>
    <property type="evidence" value="ECO:0007669"/>
    <property type="project" value="UniProtKB-ARBA"/>
</dbReference>
<dbReference type="Pfam" id="PF13407">
    <property type="entry name" value="Peripla_BP_4"/>
    <property type="match status" value="1"/>
</dbReference>
<dbReference type="PANTHER" id="PTHR46847:SF1">
    <property type="entry name" value="D-ALLOSE-BINDING PERIPLASMIC PROTEIN-RELATED"/>
    <property type="match status" value="1"/>
</dbReference>
<protein>
    <submittedName>
        <fullName evidence="5">ABC transporter substrate-binding protein</fullName>
    </submittedName>
</protein>
<reference evidence="5 6" key="1">
    <citation type="journal article" date="2021" name="Microorganisms">
        <title>Acidisoma silvae sp. nov. and Acidisomacellulosilytica sp. nov., Two Acidophilic Bacteria Isolated from Decaying Wood, Hydrolyzing Cellulose and Producing Poly-3-hydroxybutyrate.</title>
        <authorList>
            <person name="Mieszkin S."/>
            <person name="Pouder E."/>
            <person name="Uroz S."/>
            <person name="Simon-Colin C."/>
            <person name="Alain K."/>
        </authorList>
    </citation>
    <scope>NUCLEOTIDE SEQUENCE [LARGE SCALE GENOMIC DNA]</scope>
    <source>
        <strain evidence="5 6">HW T5.17</strain>
    </source>
</reference>
<dbReference type="Proteomes" id="UP000721844">
    <property type="component" value="Unassembled WGS sequence"/>
</dbReference>
<comment type="subcellular location">
    <subcellularLocation>
        <location evidence="1">Cell envelope</location>
    </subcellularLocation>
</comment>
<dbReference type="AlphaFoldDB" id="A0A964E3A5"/>
<comment type="caution">
    <text evidence="5">The sequence shown here is derived from an EMBL/GenBank/DDBJ whole genome shotgun (WGS) entry which is preliminary data.</text>
</comment>
<evidence type="ECO:0000256" key="1">
    <source>
        <dbReference type="ARBA" id="ARBA00004196"/>
    </source>
</evidence>
<dbReference type="Gene3D" id="3.40.50.2300">
    <property type="match status" value="2"/>
</dbReference>
<dbReference type="SUPFAM" id="SSF53822">
    <property type="entry name" value="Periplasmic binding protein-like I"/>
    <property type="match status" value="1"/>
</dbReference>
<evidence type="ECO:0000256" key="2">
    <source>
        <dbReference type="ARBA" id="ARBA00007639"/>
    </source>
</evidence>